<dbReference type="AlphaFoldDB" id="A0A1E3QRD5"/>
<keyword evidence="2" id="KW-1185">Reference proteome</keyword>
<gene>
    <name evidence="1" type="ORF">BABINDRAFT_161227</name>
</gene>
<evidence type="ECO:0000313" key="1">
    <source>
        <dbReference type="EMBL" id="ODQ80263.1"/>
    </source>
</evidence>
<reference evidence="2" key="1">
    <citation type="submission" date="2016-05" db="EMBL/GenBank/DDBJ databases">
        <title>Comparative genomics of biotechnologically important yeasts.</title>
        <authorList>
            <consortium name="DOE Joint Genome Institute"/>
            <person name="Riley R."/>
            <person name="Haridas S."/>
            <person name="Wolfe K.H."/>
            <person name="Lopes M.R."/>
            <person name="Hittinger C.T."/>
            <person name="Goker M."/>
            <person name="Salamov A."/>
            <person name="Wisecaver J."/>
            <person name="Long T.M."/>
            <person name="Aerts A.L."/>
            <person name="Barry K."/>
            <person name="Choi C."/>
            <person name="Clum A."/>
            <person name="Coughlan A.Y."/>
            <person name="Deshpande S."/>
            <person name="Douglass A.P."/>
            <person name="Hanson S.J."/>
            <person name="Klenk H.-P."/>
            <person name="Labutti K."/>
            <person name="Lapidus A."/>
            <person name="Lindquist E."/>
            <person name="Lipzen A."/>
            <person name="Meier-Kolthoff J.P."/>
            <person name="Ohm R.A."/>
            <person name="Otillar R.P."/>
            <person name="Pangilinan J."/>
            <person name="Peng Y."/>
            <person name="Rokas A."/>
            <person name="Rosa C.A."/>
            <person name="Scheuner C."/>
            <person name="Sibirny A.A."/>
            <person name="Slot J.C."/>
            <person name="Stielow J.B."/>
            <person name="Sun H."/>
            <person name="Kurtzman C.P."/>
            <person name="Blackwell M."/>
            <person name="Grigoriev I.V."/>
            <person name="Jeffries T.W."/>
        </authorList>
    </citation>
    <scope>NUCLEOTIDE SEQUENCE [LARGE SCALE GENOMIC DNA]</scope>
    <source>
        <strain evidence="2">NRRL Y-12698</strain>
    </source>
</reference>
<dbReference type="GeneID" id="30146558"/>
<accession>A0A1E3QRD5</accession>
<dbReference type="Proteomes" id="UP000094336">
    <property type="component" value="Unassembled WGS sequence"/>
</dbReference>
<dbReference type="EMBL" id="KV454430">
    <property type="protein sequence ID" value="ODQ80263.1"/>
    <property type="molecule type" value="Genomic_DNA"/>
</dbReference>
<sequence length="76" mass="8579">MAEVYQASDQTPCNQHCLVTSKDFVKLHSSWPNGHGVWLRFVTTSGTRRFQVRLLVGKLSFLYPGERPTPDNTVAT</sequence>
<protein>
    <submittedName>
        <fullName evidence="1">Uncharacterized protein</fullName>
    </submittedName>
</protein>
<proteinExistence type="predicted"/>
<name>A0A1E3QRD5_9ASCO</name>
<organism evidence="1 2">
    <name type="scientific">Babjeviella inositovora NRRL Y-12698</name>
    <dbReference type="NCBI Taxonomy" id="984486"/>
    <lineage>
        <taxon>Eukaryota</taxon>
        <taxon>Fungi</taxon>
        <taxon>Dikarya</taxon>
        <taxon>Ascomycota</taxon>
        <taxon>Saccharomycotina</taxon>
        <taxon>Pichiomycetes</taxon>
        <taxon>Serinales incertae sedis</taxon>
        <taxon>Babjeviella</taxon>
    </lineage>
</organism>
<evidence type="ECO:0000313" key="2">
    <source>
        <dbReference type="Proteomes" id="UP000094336"/>
    </source>
</evidence>
<dbReference type="RefSeq" id="XP_018985591.1">
    <property type="nucleotide sequence ID" value="XM_019128705.1"/>
</dbReference>